<keyword evidence="2" id="KW-1185">Reference proteome</keyword>
<organism evidence="1 2">
    <name type="scientific">Echinococcus multilocularis</name>
    <name type="common">Fox tapeworm</name>
    <dbReference type="NCBI Taxonomy" id="6211"/>
    <lineage>
        <taxon>Eukaryota</taxon>
        <taxon>Metazoa</taxon>
        <taxon>Spiralia</taxon>
        <taxon>Lophotrochozoa</taxon>
        <taxon>Platyhelminthes</taxon>
        <taxon>Cestoda</taxon>
        <taxon>Eucestoda</taxon>
        <taxon>Cyclophyllidea</taxon>
        <taxon>Taeniidae</taxon>
        <taxon>Echinococcus</taxon>
    </lineage>
</organism>
<accession>A0A0S4MJU3</accession>
<sequence length="87" mass="9651">MHGRMGRGGKEVRALRSCSRPIRNCLVNNSYGSLAPPIAAVSVAVQLETILQGILVYLLNTGWKRIAMLYDMRATNLAISKTLNWIH</sequence>
<reference evidence="1" key="1">
    <citation type="journal article" date="2013" name="Nature">
        <title>The genomes of four tapeworm species reveal adaptations to parasitism.</title>
        <authorList>
            <person name="Tsai I.J."/>
            <person name="Zarowiecki M."/>
            <person name="Holroyd N."/>
            <person name="Garciarrubio A."/>
            <person name="Sanchez-Flores A."/>
            <person name="Brooks K.L."/>
            <person name="Tracey A."/>
            <person name="Bobes R.J."/>
            <person name="Fragoso G."/>
            <person name="Sciutto E."/>
            <person name="Aslett M."/>
            <person name="Beasley H."/>
            <person name="Bennett H.M."/>
            <person name="Cai J."/>
            <person name="Camicia F."/>
            <person name="Clark R."/>
            <person name="Cucher M."/>
            <person name="De Silva N."/>
            <person name="Day T.A."/>
            <person name="Deplazes P."/>
            <person name="Estrada K."/>
            <person name="Fernandez C."/>
            <person name="Holland P.W."/>
            <person name="Hou J."/>
            <person name="Hu S."/>
            <person name="Huckvale T."/>
            <person name="Hung S.S."/>
            <person name="Kamenetzky L."/>
            <person name="Keane J.A."/>
            <person name="Kiss F."/>
            <person name="Koziol U."/>
            <person name="Lambert O."/>
            <person name="Liu K."/>
            <person name="Luo X."/>
            <person name="Luo Y."/>
            <person name="Macchiaroli N."/>
            <person name="Nichol S."/>
            <person name="Paps J."/>
            <person name="Parkinson J."/>
            <person name="Pouchkina-Stantcheva N."/>
            <person name="Riddiford N."/>
            <person name="Rosenzvit M."/>
            <person name="Salinas G."/>
            <person name="Wasmuth J.D."/>
            <person name="Zamanian M."/>
            <person name="Zheng Y."/>
            <person name="Cai X."/>
            <person name="Soberon X."/>
            <person name="Olson P.D."/>
            <person name="Laclette J.P."/>
            <person name="Brehm K."/>
            <person name="Berriman M."/>
            <person name="Garciarrubio A."/>
            <person name="Bobes R.J."/>
            <person name="Fragoso G."/>
            <person name="Sanchez-Flores A."/>
            <person name="Estrada K."/>
            <person name="Cevallos M.A."/>
            <person name="Morett E."/>
            <person name="Gonzalez V."/>
            <person name="Portillo T."/>
            <person name="Ochoa-Leyva A."/>
            <person name="Jose M.V."/>
            <person name="Sciutto E."/>
            <person name="Landa A."/>
            <person name="Jimenez L."/>
            <person name="Valdes V."/>
            <person name="Carrero J.C."/>
            <person name="Larralde C."/>
            <person name="Morales-Montor J."/>
            <person name="Limon-Lason J."/>
            <person name="Soberon X."/>
            <person name="Laclette J.P."/>
        </authorList>
    </citation>
    <scope>NUCLEOTIDE SEQUENCE [LARGE SCALE GENOMIC DNA]</scope>
</reference>
<protein>
    <submittedName>
        <fullName evidence="1">Retinal guanylyl cyclase 2</fullName>
    </submittedName>
</protein>
<dbReference type="Proteomes" id="UP000017246">
    <property type="component" value="Unassembled WGS sequence"/>
</dbReference>
<reference evidence="1" key="2">
    <citation type="submission" date="2015-11" db="EMBL/GenBank/DDBJ databases">
        <authorList>
            <person name="Zhang Y."/>
            <person name="Guo Z."/>
        </authorList>
    </citation>
    <scope>NUCLEOTIDE SEQUENCE</scope>
</reference>
<proteinExistence type="predicted"/>
<name>A0A0S4MJU3_ECHMU</name>
<dbReference type="AlphaFoldDB" id="A0A0S4MJU3"/>
<evidence type="ECO:0000313" key="2">
    <source>
        <dbReference type="Proteomes" id="UP000017246"/>
    </source>
</evidence>
<evidence type="ECO:0000313" key="1">
    <source>
        <dbReference type="EMBL" id="CUT98521.1"/>
    </source>
</evidence>
<dbReference type="EMBL" id="LN902749">
    <property type="protein sequence ID" value="CUT98521.1"/>
    <property type="molecule type" value="Genomic_DNA"/>
</dbReference>
<dbReference type="OrthoDB" id="10553418at2759"/>